<evidence type="ECO:0000256" key="1">
    <source>
        <dbReference type="SAM" id="SignalP"/>
    </source>
</evidence>
<feature type="signal peptide" evidence="1">
    <location>
        <begin position="1"/>
        <end position="33"/>
    </location>
</feature>
<sequence>MKKIFTRRVAAAAGLAGAAVMGLTALGAGGAVAGPLPGGYVVKTLVDGTPVQVRLYDEFANIQKAVTNIQTSREVWTSGKIRVTVGGEAEGAAIKAGYLVGCQVDFGASAKGSGGVTGLAPDPNGGVYGTPEAGAGGGFTLAPGQAKYVPVIQTTSGDSTAYKSYKVTGYTFKGRTGGVTYSQEKFGVDGCAGYAQAKARVQVAVKTDAVTGVITLYGKPFSIG</sequence>
<dbReference type="OrthoDB" id="4540215at2"/>
<dbReference type="InterPro" id="IPR015286">
    <property type="entry name" value="Porin_fam_mycobact-type"/>
</dbReference>
<keyword evidence="1" id="KW-0732">Signal</keyword>
<dbReference type="eggNOG" id="ENOG5033UEF">
    <property type="taxonomic scope" value="Bacteria"/>
</dbReference>
<comment type="caution">
    <text evidence="2">The sequence shown here is derived from an EMBL/GenBank/DDBJ whole genome shotgun (WGS) entry which is preliminary data.</text>
</comment>
<dbReference type="Pfam" id="PF09203">
    <property type="entry name" value="MspA"/>
    <property type="match status" value="1"/>
</dbReference>
<dbReference type="EMBL" id="BANX01000043">
    <property type="protein sequence ID" value="GAC70918.1"/>
    <property type="molecule type" value="Genomic_DNA"/>
</dbReference>
<dbReference type="InterPro" id="IPR006311">
    <property type="entry name" value="TAT_signal"/>
</dbReference>
<proteinExistence type="predicted"/>
<protein>
    <recommendedName>
        <fullName evidence="4">MspA family protein</fullName>
    </recommendedName>
</protein>
<name>M0QQS7_9ACTN</name>
<dbReference type="PROSITE" id="PS51318">
    <property type="entry name" value="TAT"/>
    <property type="match status" value="1"/>
</dbReference>
<evidence type="ECO:0000313" key="2">
    <source>
        <dbReference type="EMBL" id="GAC70918.1"/>
    </source>
</evidence>
<dbReference type="RefSeq" id="WP_007625385.1">
    <property type="nucleotide sequence ID" value="NZ_BANX01000043.1"/>
</dbReference>
<dbReference type="AlphaFoldDB" id="M0QQS7"/>
<reference evidence="2 3" key="1">
    <citation type="submission" date="2013-01" db="EMBL/GenBank/DDBJ databases">
        <title>Whole genome shotgun sequence of Gordonia soli NBRC 108243.</title>
        <authorList>
            <person name="Isaki-Nakamura S."/>
            <person name="Hosoyama A."/>
            <person name="Tsuchikane K."/>
            <person name="Ando Y."/>
            <person name="Baba S."/>
            <person name="Ohji S."/>
            <person name="Hamada M."/>
            <person name="Tamura T."/>
            <person name="Yamazoe A."/>
            <person name="Yamazaki S."/>
            <person name="Fujita N."/>
        </authorList>
    </citation>
    <scope>NUCLEOTIDE SEQUENCE [LARGE SCALE GENOMIC DNA]</scope>
    <source>
        <strain evidence="2 3">NBRC 108243</strain>
    </source>
</reference>
<evidence type="ECO:0008006" key="4">
    <source>
        <dbReference type="Google" id="ProtNLM"/>
    </source>
</evidence>
<accession>M0QQS7</accession>
<feature type="chain" id="PRO_5004004011" description="MspA family protein" evidence="1">
    <location>
        <begin position="34"/>
        <end position="224"/>
    </location>
</feature>
<dbReference type="Gene3D" id="2.60.40.1650">
    <property type="entry name" value="Porin MspA (Ig-like beta-sandwich domain)"/>
    <property type="match status" value="1"/>
</dbReference>
<gene>
    <name evidence="2" type="ORF">GS4_43_00450</name>
</gene>
<organism evidence="2 3">
    <name type="scientific">Gordonia soli NBRC 108243</name>
    <dbReference type="NCBI Taxonomy" id="1223545"/>
    <lineage>
        <taxon>Bacteria</taxon>
        <taxon>Bacillati</taxon>
        <taxon>Actinomycetota</taxon>
        <taxon>Actinomycetes</taxon>
        <taxon>Mycobacteriales</taxon>
        <taxon>Gordoniaceae</taxon>
        <taxon>Gordonia</taxon>
    </lineage>
</organism>
<dbReference type="Proteomes" id="UP000011666">
    <property type="component" value="Unassembled WGS sequence"/>
</dbReference>
<evidence type="ECO:0000313" key="3">
    <source>
        <dbReference type="Proteomes" id="UP000011666"/>
    </source>
</evidence>
<keyword evidence="3" id="KW-1185">Reference proteome</keyword>